<evidence type="ECO:0000256" key="1">
    <source>
        <dbReference type="SAM" id="MobiDB-lite"/>
    </source>
</evidence>
<accession>A0A9Q3IRZ4</accession>
<keyword evidence="3" id="KW-1185">Reference proteome</keyword>
<name>A0A9Q3IRZ4_9BASI</name>
<evidence type="ECO:0000313" key="2">
    <source>
        <dbReference type="EMBL" id="MBW0548993.1"/>
    </source>
</evidence>
<organism evidence="2 3">
    <name type="scientific">Austropuccinia psidii MF-1</name>
    <dbReference type="NCBI Taxonomy" id="1389203"/>
    <lineage>
        <taxon>Eukaryota</taxon>
        <taxon>Fungi</taxon>
        <taxon>Dikarya</taxon>
        <taxon>Basidiomycota</taxon>
        <taxon>Pucciniomycotina</taxon>
        <taxon>Pucciniomycetes</taxon>
        <taxon>Pucciniales</taxon>
        <taxon>Sphaerophragmiaceae</taxon>
        <taxon>Austropuccinia</taxon>
    </lineage>
</organism>
<dbReference type="AlphaFoldDB" id="A0A9Q3IRZ4"/>
<protein>
    <submittedName>
        <fullName evidence="2">Uncharacterized protein</fullName>
    </submittedName>
</protein>
<dbReference type="Proteomes" id="UP000765509">
    <property type="component" value="Unassembled WGS sequence"/>
</dbReference>
<comment type="caution">
    <text evidence="2">The sequence shown here is derived from an EMBL/GenBank/DDBJ whole genome shotgun (WGS) entry which is preliminary data.</text>
</comment>
<feature type="region of interest" description="Disordered" evidence="1">
    <location>
        <begin position="1"/>
        <end position="95"/>
    </location>
</feature>
<dbReference type="EMBL" id="AVOT02054262">
    <property type="protein sequence ID" value="MBW0548993.1"/>
    <property type="molecule type" value="Genomic_DNA"/>
</dbReference>
<gene>
    <name evidence="2" type="ORF">O181_088708</name>
</gene>
<proteinExistence type="predicted"/>
<reference evidence="2" key="1">
    <citation type="submission" date="2021-03" db="EMBL/GenBank/DDBJ databases">
        <title>Draft genome sequence of rust myrtle Austropuccinia psidii MF-1, a brazilian biotype.</title>
        <authorList>
            <person name="Quecine M.C."/>
            <person name="Pachon D.M.R."/>
            <person name="Bonatelli M.L."/>
            <person name="Correr F.H."/>
            <person name="Franceschini L.M."/>
            <person name="Leite T.F."/>
            <person name="Margarido G.R.A."/>
            <person name="Almeida C.A."/>
            <person name="Ferrarezi J.A."/>
            <person name="Labate C.A."/>
        </authorList>
    </citation>
    <scope>NUCLEOTIDE SEQUENCE</scope>
    <source>
        <strain evidence="2">MF-1</strain>
    </source>
</reference>
<evidence type="ECO:0000313" key="3">
    <source>
        <dbReference type="Proteomes" id="UP000765509"/>
    </source>
</evidence>
<feature type="compositionally biased region" description="Low complexity" evidence="1">
    <location>
        <begin position="26"/>
        <end position="49"/>
    </location>
</feature>
<sequence>MRDRLIRLARAGPPVPWDASTGAETPSVPSDSSSSTEFSSSSSPSSPGPLKMVLEVPGNLPTTPENELDLLGTLPSFLDGAAPSKMGPLSNLALS</sequence>